<evidence type="ECO:0000313" key="2">
    <source>
        <dbReference type="Proteomes" id="UP000654075"/>
    </source>
</evidence>
<reference evidence="1" key="1">
    <citation type="submission" date="2021-02" db="EMBL/GenBank/DDBJ databases">
        <authorList>
            <person name="Dougan E. K."/>
            <person name="Rhodes N."/>
            <person name="Thang M."/>
            <person name="Chan C."/>
        </authorList>
    </citation>
    <scope>NUCLEOTIDE SEQUENCE</scope>
</reference>
<gene>
    <name evidence="1" type="ORF">PGLA1383_LOCUS344</name>
</gene>
<dbReference type="EMBL" id="CAJNNV010000064">
    <property type="protein sequence ID" value="CAE8581316.1"/>
    <property type="molecule type" value="Genomic_DNA"/>
</dbReference>
<evidence type="ECO:0000313" key="1">
    <source>
        <dbReference type="EMBL" id="CAE8581316.1"/>
    </source>
</evidence>
<keyword evidence="2" id="KW-1185">Reference proteome</keyword>
<sequence>MAAAQKLRGVAVRAQKALQLLGSAVKGASDQRAVVLSNLAASSKVERICQEVTEDQKSDSSGTKGAAELALAIQDAQAEAHELRSGLAMSEAQRELNGIS</sequence>
<organism evidence="1 2">
    <name type="scientific">Polarella glacialis</name>
    <name type="common">Dinoflagellate</name>
    <dbReference type="NCBI Taxonomy" id="89957"/>
    <lineage>
        <taxon>Eukaryota</taxon>
        <taxon>Sar</taxon>
        <taxon>Alveolata</taxon>
        <taxon>Dinophyceae</taxon>
        <taxon>Suessiales</taxon>
        <taxon>Suessiaceae</taxon>
        <taxon>Polarella</taxon>
    </lineage>
</organism>
<dbReference type="Proteomes" id="UP000654075">
    <property type="component" value="Unassembled WGS sequence"/>
</dbReference>
<comment type="caution">
    <text evidence="1">The sequence shown here is derived from an EMBL/GenBank/DDBJ whole genome shotgun (WGS) entry which is preliminary data.</text>
</comment>
<protein>
    <submittedName>
        <fullName evidence="1">Uncharacterized protein</fullName>
    </submittedName>
</protein>
<dbReference type="AlphaFoldDB" id="A0A813D3N9"/>
<name>A0A813D3N9_POLGL</name>
<accession>A0A813D3N9</accession>
<proteinExistence type="predicted"/>